<name>A0A7Y9ZBA3_9MICO</name>
<keyword evidence="1" id="KW-0472">Membrane</keyword>
<evidence type="ECO:0000313" key="3">
    <source>
        <dbReference type="Proteomes" id="UP000547973"/>
    </source>
</evidence>
<feature type="transmembrane region" description="Helical" evidence="1">
    <location>
        <begin position="112"/>
        <end position="128"/>
    </location>
</feature>
<dbReference type="GO" id="GO:0043831">
    <property type="term" value="F:thiosulfate dehydrogenase (quinone) activity"/>
    <property type="evidence" value="ECO:0007669"/>
    <property type="project" value="UniProtKB-EC"/>
</dbReference>
<proteinExistence type="predicted"/>
<organism evidence="2 3">
    <name type="scientific">Demequina lutea</name>
    <dbReference type="NCBI Taxonomy" id="431489"/>
    <lineage>
        <taxon>Bacteria</taxon>
        <taxon>Bacillati</taxon>
        <taxon>Actinomycetota</taxon>
        <taxon>Actinomycetes</taxon>
        <taxon>Micrococcales</taxon>
        <taxon>Demequinaceae</taxon>
        <taxon>Demequina</taxon>
    </lineage>
</organism>
<comment type="caution">
    <text evidence="2">The sequence shown here is derived from an EMBL/GenBank/DDBJ whole genome shotgun (WGS) entry which is preliminary data.</text>
</comment>
<evidence type="ECO:0000256" key="1">
    <source>
        <dbReference type="SAM" id="Phobius"/>
    </source>
</evidence>
<gene>
    <name evidence="2" type="ORF">BKA03_001137</name>
</gene>
<evidence type="ECO:0000313" key="2">
    <source>
        <dbReference type="EMBL" id="NYI41018.1"/>
    </source>
</evidence>
<keyword evidence="1" id="KW-1133">Transmembrane helix</keyword>
<dbReference type="AlphaFoldDB" id="A0A7Y9ZBA3"/>
<feature type="transmembrane region" description="Helical" evidence="1">
    <location>
        <begin position="21"/>
        <end position="39"/>
    </location>
</feature>
<keyword evidence="2" id="KW-0560">Oxidoreductase</keyword>
<protein>
    <submittedName>
        <fullName evidence="2">Thiosulfate dehydrogenase [quinone] large subunit</fullName>
        <ecNumber evidence="2">1.8.5.2</ecNumber>
    </submittedName>
</protein>
<dbReference type="OrthoDB" id="3253635at2"/>
<dbReference type="RefSeq" id="WP_062075273.1">
    <property type="nucleotide sequence ID" value="NZ_BBRC01000007.1"/>
</dbReference>
<keyword evidence="1" id="KW-0812">Transmembrane</keyword>
<dbReference type="EC" id="1.8.5.2" evidence="2"/>
<reference evidence="2 3" key="1">
    <citation type="submission" date="2020-07" db="EMBL/GenBank/DDBJ databases">
        <title>Sequencing the genomes of 1000 actinobacteria strains.</title>
        <authorList>
            <person name="Klenk H.-P."/>
        </authorList>
    </citation>
    <scope>NUCLEOTIDE SEQUENCE [LARGE SCALE GENOMIC DNA]</scope>
    <source>
        <strain evidence="2 3">DSM 19970</strain>
    </source>
</reference>
<dbReference type="EMBL" id="JACBZO010000001">
    <property type="protein sequence ID" value="NYI41018.1"/>
    <property type="molecule type" value="Genomic_DNA"/>
</dbReference>
<dbReference type="Proteomes" id="UP000547973">
    <property type="component" value="Unassembled WGS sequence"/>
</dbReference>
<feature type="transmembrane region" description="Helical" evidence="1">
    <location>
        <begin position="162"/>
        <end position="187"/>
    </location>
</feature>
<feature type="transmembrane region" description="Helical" evidence="1">
    <location>
        <begin position="133"/>
        <end position="150"/>
    </location>
</feature>
<sequence length="200" mass="21453">MATTTGDTDVATTKGAALGRYSLSLARIALGWVFLWAFIDKVFGLGFATCRDAKTGVVNVMCDSAWLAGGHPTEGYLKSASGGFGGDPTGVYGEMFKGWGTWSLGGFRPLDWAFMLGLFAVGTALMLGIGTKLGAWGAVGLLVLMYIAHFDNSNNPVYDEHIPYALAIVGIVFTELKFQAIGLGGWWRKMPIVQKNNWLV</sequence>
<keyword evidence="3" id="KW-1185">Reference proteome</keyword>
<accession>A0A7Y9ZBA3</accession>